<feature type="region of interest" description="Disordered" evidence="2">
    <location>
        <begin position="1"/>
        <end position="47"/>
    </location>
</feature>
<feature type="compositionally biased region" description="Acidic residues" evidence="2">
    <location>
        <begin position="243"/>
        <end position="255"/>
    </location>
</feature>
<name>A0A9P7B9H0_RHOMI</name>
<feature type="domain" description="Bud22" evidence="3">
    <location>
        <begin position="52"/>
        <end position="521"/>
    </location>
</feature>
<feature type="compositionally biased region" description="Basic and acidic residues" evidence="2">
    <location>
        <begin position="465"/>
        <end position="476"/>
    </location>
</feature>
<feature type="compositionally biased region" description="Acidic residues" evidence="2">
    <location>
        <begin position="263"/>
        <end position="273"/>
    </location>
</feature>
<accession>A0A9P7B9H0</accession>
<feature type="compositionally biased region" description="Basic residues" evidence="2">
    <location>
        <begin position="385"/>
        <end position="396"/>
    </location>
</feature>
<feature type="compositionally biased region" description="Basic and acidic residues" evidence="2">
    <location>
        <begin position="186"/>
        <end position="205"/>
    </location>
</feature>
<dbReference type="EMBL" id="PUHQ01000008">
    <property type="protein sequence ID" value="KAG0665581.1"/>
    <property type="molecule type" value="Genomic_DNA"/>
</dbReference>
<dbReference type="OrthoDB" id="3364872at2759"/>
<organism evidence="4 5">
    <name type="scientific">Rhodotorula mucilaginosa</name>
    <name type="common">Yeast</name>
    <name type="synonym">Rhodotorula rubra</name>
    <dbReference type="NCBI Taxonomy" id="5537"/>
    <lineage>
        <taxon>Eukaryota</taxon>
        <taxon>Fungi</taxon>
        <taxon>Dikarya</taxon>
        <taxon>Basidiomycota</taxon>
        <taxon>Pucciniomycotina</taxon>
        <taxon>Microbotryomycetes</taxon>
        <taxon>Sporidiobolales</taxon>
        <taxon>Sporidiobolaceae</taxon>
        <taxon>Rhodotorula</taxon>
    </lineage>
</organism>
<dbReference type="AlphaFoldDB" id="A0A9P7B9H0"/>
<feature type="compositionally biased region" description="Basic and acidic residues" evidence="2">
    <location>
        <begin position="426"/>
        <end position="439"/>
    </location>
</feature>
<dbReference type="PANTHER" id="PTHR23325">
    <property type="entry name" value="SERUM RESPONSE FACTOR-BINDING"/>
    <property type="match status" value="1"/>
</dbReference>
<feature type="compositionally biased region" description="Polar residues" evidence="2">
    <location>
        <begin position="12"/>
        <end position="30"/>
    </location>
</feature>
<evidence type="ECO:0000259" key="3">
    <source>
        <dbReference type="Pfam" id="PF09073"/>
    </source>
</evidence>
<reference evidence="4 5" key="1">
    <citation type="submission" date="2020-11" db="EMBL/GenBank/DDBJ databases">
        <title>Kefir isolates.</title>
        <authorList>
            <person name="Marcisauskas S."/>
            <person name="Kim Y."/>
            <person name="Blasche S."/>
        </authorList>
    </citation>
    <scope>NUCLEOTIDE SEQUENCE [LARGE SCALE GENOMIC DNA]</scope>
    <source>
        <strain evidence="4 5">KR</strain>
    </source>
</reference>
<comment type="caution">
    <text evidence="4">The sequence shown here is derived from an EMBL/GenBank/DDBJ whole genome shotgun (WGS) entry which is preliminary data.</text>
</comment>
<dbReference type="InterPro" id="IPR037393">
    <property type="entry name" value="Bud22/SRFB1"/>
</dbReference>
<dbReference type="Proteomes" id="UP000777482">
    <property type="component" value="Unassembled WGS sequence"/>
</dbReference>
<protein>
    <recommendedName>
        <fullName evidence="3">Bud22 domain-containing protein</fullName>
    </recommendedName>
</protein>
<proteinExistence type="predicted"/>
<feature type="region of interest" description="Disordered" evidence="2">
    <location>
        <begin position="227"/>
        <end position="355"/>
    </location>
</feature>
<dbReference type="GO" id="GO:0030686">
    <property type="term" value="C:90S preribosome"/>
    <property type="evidence" value="ECO:0007669"/>
    <property type="project" value="TreeGrafter"/>
</dbReference>
<feature type="region of interest" description="Disordered" evidence="2">
    <location>
        <begin position="186"/>
        <end position="208"/>
    </location>
</feature>
<keyword evidence="5" id="KW-1185">Reference proteome</keyword>
<keyword evidence="1" id="KW-0175">Coiled coil</keyword>
<feature type="region of interest" description="Disordered" evidence="2">
    <location>
        <begin position="367"/>
        <end position="399"/>
    </location>
</feature>
<dbReference type="GO" id="GO:0005634">
    <property type="term" value="C:nucleus"/>
    <property type="evidence" value="ECO:0007669"/>
    <property type="project" value="TreeGrafter"/>
</dbReference>
<dbReference type="InterPro" id="IPR015158">
    <property type="entry name" value="Bud22_dom"/>
</dbReference>
<dbReference type="Pfam" id="PF09073">
    <property type="entry name" value="BUD22"/>
    <property type="match status" value="1"/>
</dbReference>
<evidence type="ECO:0000313" key="4">
    <source>
        <dbReference type="EMBL" id="KAG0665581.1"/>
    </source>
</evidence>
<evidence type="ECO:0000256" key="2">
    <source>
        <dbReference type="SAM" id="MobiDB-lite"/>
    </source>
</evidence>
<dbReference type="PANTHER" id="PTHR23325:SF1">
    <property type="entry name" value="SERUM RESPONSE FACTOR-BINDING PROTEIN 1"/>
    <property type="match status" value="1"/>
</dbReference>
<dbReference type="GO" id="GO:0030490">
    <property type="term" value="P:maturation of SSU-rRNA"/>
    <property type="evidence" value="ECO:0007669"/>
    <property type="project" value="TreeGrafter"/>
</dbReference>
<gene>
    <name evidence="4" type="ORF">C6P46_006364</name>
</gene>
<evidence type="ECO:0000256" key="1">
    <source>
        <dbReference type="ARBA" id="ARBA00023054"/>
    </source>
</evidence>
<evidence type="ECO:0000313" key="5">
    <source>
        <dbReference type="Proteomes" id="UP000777482"/>
    </source>
</evidence>
<feature type="region of interest" description="Disordered" evidence="2">
    <location>
        <begin position="413"/>
        <end position="476"/>
    </location>
</feature>
<sequence>MSTRTDQKRSRPNGNAGNKSQNKRWQGANQQHDEEGQEADPVAQEQALKAYMHHAVKLLHKAVKKSKTFEVQKLTRKVKQTKEPKDGKADEALAKDLDAQLSALKKLDINAIPPHLLANRIAKLGPLRSVPYLPYLIATIPQTPAWVEYEATSAEAKARNRILANKAVGEAWDEIVRAVRKRLGEEVEPKEGGKGKGKADEEVPRKGMTMDPGRQAAIEAAFLQGAGDDEDDEHQTHERIEAVDDADEETSEDEGPVAGFSSGEEESEMDDDEAIQRELAALGGDDSDSEGGWSGSEDDEDAIGSDADSAVAAEPASKKRRKLSASPPPAPPSKKAKAAAAAAAAPGKPITSSSFLPSLAAGYISYSDSDGEEARWIKDEERKDKKDKRKNRRGQRARQAIWEKKYGSAAAHVVKANGGKPVPLAKVKEQKAKRAERQRNAPPGPAAPAYDAPNAEVPPPPRRHQFQEPKADVGWKKREEVKAAEAAAEKVHPSWEAKRKAAEALKQSAALKPQGKKITFD</sequence>
<feature type="compositionally biased region" description="Basic and acidic residues" evidence="2">
    <location>
        <begin position="372"/>
        <end position="384"/>
    </location>
</feature>